<evidence type="ECO:0000313" key="4">
    <source>
        <dbReference type="Proteomes" id="UP000812844"/>
    </source>
</evidence>
<gene>
    <name evidence="3" type="ORF">KIH73_01655</name>
</gene>
<dbReference type="Proteomes" id="UP000812844">
    <property type="component" value="Unassembled WGS sequence"/>
</dbReference>
<organism evidence="3 4">
    <name type="scientific">Bifidobacterium phasiani</name>
    <dbReference type="NCBI Taxonomy" id="2834431"/>
    <lineage>
        <taxon>Bacteria</taxon>
        <taxon>Bacillati</taxon>
        <taxon>Actinomycetota</taxon>
        <taxon>Actinomycetes</taxon>
        <taxon>Bifidobacteriales</taxon>
        <taxon>Bifidobacteriaceae</taxon>
        <taxon>Bifidobacterium</taxon>
    </lineage>
</organism>
<feature type="compositionally biased region" description="Low complexity" evidence="1">
    <location>
        <begin position="70"/>
        <end position="89"/>
    </location>
</feature>
<dbReference type="EMBL" id="JAHBBD010000002">
    <property type="protein sequence ID" value="MBW3082100.1"/>
    <property type="molecule type" value="Genomic_DNA"/>
</dbReference>
<protein>
    <submittedName>
        <fullName evidence="3">HD domain-containing protein</fullName>
    </submittedName>
</protein>
<evidence type="ECO:0000313" key="3">
    <source>
        <dbReference type="EMBL" id="MBW3082100.1"/>
    </source>
</evidence>
<dbReference type="InterPro" id="IPR003607">
    <property type="entry name" value="HD/PDEase_dom"/>
</dbReference>
<sequence length="271" mass="29757">MSGYIPTLEQVDELHRKIAPSEAAYELIHTHCVIVATIARQLAHRRNALFMRRCTLPADAPELGGAEPGCAAGPADAADAAEPGGAAAASPRIDWTVPPTDGVSGGTVPPRLLDEHLVLIGGLLHDIGTYRVLRKKHDGRDGSDLKFSKKRYIRHGLLGYEYLLDEGVDESIAQFARNHTGVGLTRDSVIAQGLPLPPDDYVPVNLEQETVMVADKYHSKSVPPKFVSVDAYTARAARFGEDNKRRWLELVETYGRPDIPALAERWHMRMI</sequence>
<dbReference type="Pfam" id="PF01966">
    <property type="entry name" value="HD"/>
    <property type="match status" value="1"/>
</dbReference>
<comment type="caution">
    <text evidence="3">The sequence shown here is derived from an EMBL/GenBank/DDBJ whole genome shotgun (WGS) entry which is preliminary data.</text>
</comment>
<reference evidence="3 4" key="1">
    <citation type="submission" date="2021-05" db="EMBL/GenBank/DDBJ databases">
        <title>Phylogenetic classification of ten novel species belonging to the genus Bifidobacterium comprising B. colchicus sp. nov., B. abeli sp. nov., B. bicoloris sp. nov., B. guerezis sp. nov., B. rosaliae sp. nov., B. santillanensis sp. nov., B. argentati sp. nov., B. amazzoni sp. nov., B. pluviali sp. nov., and B. pinnaculum sp. nov.</title>
        <authorList>
            <person name="Lugli G.A."/>
            <person name="Ruiz Garcia L."/>
            <person name="Margolles A."/>
            <person name="Ventura M."/>
        </authorList>
    </citation>
    <scope>NUCLEOTIDE SEQUENCE [LARGE SCALE GENOMIC DNA]</scope>
    <source>
        <strain evidence="3 4">6T3</strain>
    </source>
</reference>
<dbReference type="SMART" id="SM00471">
    <property type="entry name" value="HDc"/>
    <property type="match status" value="1"/>
</dbReference>
<proteinExistence type="predicted"/>
<dbReference type="RefSeq" id="WP_219079885.1">
    <property type="nucleotide sequence ID" value="NZ_JAHBBD010000002.1"/>
</dbReference>
<evidence type="ECO:0000256" key="1">
    <source>
        <dbReference type="SAM" id="MobiDB-lite"/>
    </source>
</evidence>
<feature type="region of interest" description="Disordered" evidence="1">
    <location>
        <begin position="70"/>
        <end position="96"/>
    </location>
</feature>
<keyword evidence="4" id="KW-1185">Reference proteome</keyword>
<evidence type="ECO:0000259" key="2">
    <source>
        <dbReference type="SMART" id="SM00471"/>
    </source>
</evidence>
<dbReference type="CDD" id="cd00077">
    <property type="entry name" value="HDc"/>
    <property type="match status" value="1"/>
</dbReference>
<dbReference type="InterPro" id="IPR006674">
    <property type="entry name" value="HD_domain"/>
</dbReference>
<name>A0ABS6W7F0_9BIFI</name>
<feature type="domain" description="HD/PDEase" evidence="2">
    <location>
        <begin position="24"/>
        <end position="229"/>
    </location>
</feature>
<accession>A0ABS6W7F0</accession>